<name>A0A0K2SFT2_LIMPI</name>
<dbReference type="EMBL" id="AP014924">
    <property type="protein sequence ID" value="BAS25950.1"/>
    <property type="molecule type" value="Genomic_DNA"/>
</dbReference>
<reference evidence="7" key="2">
    <citation type="journal article" date="2016" name="Int. J. Syst. Evol. Microbiol.">
        <title>Complete genome sequence and cell structure of Limnochorda pilosa, a Gram-negative spore-former within the phylum Firmicutes.</title>
        <authorList>
            <person name="Watanabe M."/>
            <person name="Kojima H."/>
            <person name="Fukui M."/>
        </authorList>
    </citation>
    <scope>NUCLEOTIDE SEQUENCE [LARGE SCALE GENOMIC DNA]</scope>
    <source>
        <strain evidence="7">HC45</strain>
    </source>
</reference>
<dbReference type="InterPro" id="IPR003593">
    <property type="entry name" value="AAA+_ATPase"/>
</dbReference>
<dbReference type="SUPFAM" id="SSF52540">
    <property type="entry name" value="P-loop containing nucleoside triphosphate hydrolases"/>
    <property type="match status" value="1"/>
</dbReference>
<dbReference type="InterPro" id="IPR017871">
    <property type="entry name" value="ABC_transporter-like_CS"/>
</dbReference>
<dbReference type="KEGG" id="lpil:LIP_0093"/>
<dbReference type="PANTHER" id="PTHR42939">
    <property type="entry name" value="ABC TRANSPORTER ATP-BINDING PROTEIN ALBC-RELATED"/>
    <property type="match status" value="1"/>
</dbReference>
<accession>A0A0K2SFT2</accession>
<dbReference type="Proteomes" id="UP000065807">
    <property type="component" value="Chromosome"/>
</dbReference>
<dbReference type="Gene3D" id="3.40.50.300">
    <property type="entry name" value="P-loop containing nucleotide triphosphate hydrolases"/>
    <property type="match status" value="1"/>
</dbReference>
<dbReference type="InterPro" id="IPR051782">
    <property type="entry name" value="ABC_Transporter_VariousFunc"/>
</dbReference>
<feature type="compositionally biased region" description="Basic and acidic residues" evidence="4">
    <location>
        <begin position="1"/>
        <end position="13"/>
    </location>
</feature>
<dbReference type="Pfam" id="PF00005">
    <property type="entry name" value="ABC_tran"/>
    <property type="match status" value="1"/>
</dbReference>
<evidence type="ECO:0000313" key="7">
    <source>
        <dbReference type="Proteomes" id="UP000065807"/>
    </source>
</evidence>
<proteinExistence type="predicted"/>
<dbReference type="CDD" id="cd03230">
    <property type="entry name" value="ABC_DR_subfamily_A"/>
    <property type="match status" value="1"/>
</dbReference>
<protein>
    <submittedName>
        <fullName evidence="6">ABC transporter ATP-binding protein</fullName>
    </submittedName>
</protein>
<keyword evidence="7" id="KW-1185">Reference proteome</keyword>
<evidence type="ECO:0000256" key="4">
    <source>
        <dbReference type="SAM" id="MobiDB-lite"/>
    </source>
</evidence>
<dbReference type="PANTHER" id="PTHR42939:SF1">
    <property type="entry name" value="ABC TRANSPORTER ATP-BINDING PROTEIN ALBC-RELATED"/>
    <property type="match status" value="1"/>
</dbReference>
<evidence type="ECO:0000256" key="1">
    <source>
        <dbReference type="ARBA" id="ARBA00022448"/>
    </source>
</evidence>
<dbReference type="PROSITE" id="PS50893">
    <property type="entry name" value="ABC_TRANSPORTER_2"/>
    <property type="match status" value="1"/>
</dbReference>
<feature type="domain" description="ABC transporter" evidence="5">
    <location>
        <begin position="28"/>
        <end position="254"/>
    </location>
</feature>
<dbReference type="GO" id="GO:0005524">
    <property type="term" value="F:ATP binding"/>
    <property type="evidence" value="ECO:0007669"/>
    <property type="project" value="UniProtKB-KW"/>
</dbReference>
<organism evidence="6 7">
    <name type="scientific">Limnochorda pilosa</name>
    <dbReference type="NCBI Taxonomy" id="1555112"/>
    <lineage>
        <taxon>Bacteria</taxon>
        <taxon>Bacillati</taxon>
        <taxon>Bacillota</taxon>
        <taxon>Limnochordia</taxon>
        <taxon>Limnochordales</taxon>
        <taxon>Limnochordaceae</taxon>
        <taxon>Limnochorda</taxon>
    </lineage>
</organism>
<dbReference type="SMART" id="SM00382">
    <property type="entry name" value="AAA"/>
    <property type="match status" value="1"/>
</dbReference>
<keyword evidence="3 6" id="KW-0067">ATP-binding</keyword>
<dbReference type="InterPro" id="IPR027417">
    <property type="entry name" value="P-loop_NTPase"/>
</dbReference>
<evidence type="ECO:0000256" key="3">
    <source>
        <dbReference type="ARBA" id="ARBA00022840"/>
    </source>
</evidence>
<sequence>MAAGETRDGERPAGAKVQPAGDSQQALLAVRGLVKDFGRHRVLRGLSFHVQAGEIVALLGPNGAGKTTTLKTVAGLLRLTAGQVLIEGRPHTDAEARRGLALVPEVPSVYELLTAWEHLEFIALAFRLSGWQAASEALLRRYHLWEKRDALGATLSKGQRQKLLICAALLHRPRVFLFDEPLVGLDPAAQRDLKTSLRAMRDEGAAILVSTHMLETVERLCDRAIVMNRGELLAEGTLDQLRERFHLPTHAPLEEVFLEATGEGNATP</sequence>
<reference evidence="7" key="1">
    <citation type="submission" date="2015-07" db="EMBL/GenBank/DDBJ databases">
        <title>Complete genome sequence and phylogenetic analysis of Limnochorda pilosa.</title>
        <authorList>
            <person name="Watanabe M."/>
            <person name="Kojima H."/>
            <person name="Fukui M."/>
        </authorList>
    </citation>
    <scope>NUCLEOTIDE SEQUENCE [LARGE SCALE GENOMIC DNA]</scope>
    <source>
        <strain evidence="7">HC45</strain>
    </source>
</reference>
<evidence type="ECO:0000259" key="5">
    <source>
        <dbReference type="PROSITE" id="PS50893"/>
    </source>
</evidence>
<keyword evidence="2" id="KW-0547">Nucleotide-binding</keyword>
<feature type="region of interest" description="Disordered" evidence="4">
    <location>
        <begin position="1"/>
        <end position="20"/>
    </location>
</feature>
<dbReference type="AlphaFoldDB" id="A0A0K2SFT2"/>
<keyword evidence="1" id="KW-0813">Transport</keyword>
<evidence type="ECO:0000313" key="6">
    <source>
        <dbReference type="EMBL" id="BAS25950.1"/>
    </source>
</evidence>
<gene>
    <name evidence="6" type="ORF">LIP_0093</name>
</gene>
<dbReference type="GO" id="GO:0016887">
    <property type="term" value="F:ATP hydrolysis activity"/>
    <property type="evidence" value="ECO:0007669"/>
    <property type="project" value="InterPro"/>
</dbReference>
<dbReference type="RefSeq" id="WP_198409617.1">
    <property type="nucleotide sequence ID" value="NZ_AP014924.1"/>
</dbReference>
<dbReference type="PROSITE" id="PS00211">
    <property type="entry name" value="ABC_TRANSPORTER_1"/>
    <property type="match status" value="1"/>
</dbReference>
<dbReference type="InterPro" id="IPR003439">
    <property type="entry name" value="ABC_transporter-like_ATP-bd"/>
</dbReference>
<evidence type="ECO:0000256" key="2">
    <source>
        <dbReference type="ARBA" id="ARBA00022741"/>
    </source>
</evidence>
<dbReference type="STRING" id="1555112.LIP_0093"/>